<reference evidence="4" key="1">
    <citation type="submission" date="2017-08" db="EMBL/GenBank/DDBJ databases">
        <authorList>
            <person name="Varghese N."/>
            <person name="Submissions S."/>
        </authorList>
    </citation>
    <scope>NUCLEOTIDE SEQUENCE [LARGE SCALE GENOMIC DNA]</scope>
    <source>
        <strain evidence="4">KCTC 23107</strain>
    </source>
</reference>
<feature type="chain" id="PRO_5013307332" evidence="1">
    <location>
        <begin position="22"/>
        <end position="305"/>
    </location>
</feature>
<dbReference type="PANTHER" id="PTHR36505:SF1">
    <property type="entry name" value="BLR1072 PROTEIN"/>
    <property type="match status" value="1"/>
</dbReference>
<dbReference type="InterPro" id="IPR027275">
    <property type="entry name" value="PRC-brl_dom"/>
</dbReference>
<evidence type="ECO:0000259" key="2">
    <source>
        <dbReference type="Pfam" id="PF05239"/>
    </source>
</evidence>
<dbReference type="AlphaFoldDB" id="A0A286IEV4"/>
<evidence type="ECO:0000256" key="1">
    <source>
        <dbReference type="SAM" id="SignalP"/>
    </source>
</evidence>
<dbReference type="Proteomes" id="UP000219465">
    <property type="component" value="Unassembled WGS sequence"/>
</dbReference>
<gene>
    <name evidence="3" type="ORF">SAMN05877838_3591</name>
</gene>
<dbReference type="Gene3D" id="2.30.30.240">
    <property type="entry name" value="PRC-barrel domain"/>
    <property type="match status" value="2"/>
</dbReference>
<feature type="domain" description="PRC-barrel" evidence="2">
    <location>
        <begin position="55"/>
        <end position="130"/>
    </location>
</feature>
<evidence type="ECO:0000313" key="3">
    <source>
        <dbReference type="EMBL" id="SOE18655.1"/>
    </source>
</evidence>
<accession>A0A286IEV4</accession>
<name>A0A286IEV4_9HYPH</name>
<dbReference type="SUPFAM" id="SSF50346">
    <property type="entry name" value="PRC-barrel domain"/>
    <property type="match status" value="2"/>
</dbReference>
<dbReference type="OrthoDB" id="7876889at2"/>
<dbReference type="PANTHER" id="PTHR36505">
    <property type="entry name" value="BLR1072 PROTEIN"/>
    <property type="match status" value="1"/>
</dbReference>
<dbReference type="Pfam" id="PF05239">
    <property type="entry name" value="PRC"/>
    <property type="match status" value="2"/>
</dbReference>
<dbReference type="RefSeq" id="WP_097109131.1">
    <property type="nucleotide sequence ID" value="NZ_OCPC01000006.1"/>
</dbReference>
<proteinExistence type="predicted"/>
<protein>
    <submittedName>
        <fullName evidence="3">PRC-barrel domain protein</fullName>
    </submittedName>
</protein>
<dbReference type="EMBL" id="OCPC01000006">
    <property type="protein sequence ID" value="SOE18655.1"/>
    <property type="molecule type" value="Genomic_DNA"/>
</dbReference>
<keyword evidence="1" id="KW-0732">Signal</keyword>
<organism evidence="3 4">
    <name type="scientific">Hoeflea halophila</name>
    <dbReference type="NCBI Taxonomy" id="714899"/>
    <lineage>
        <taxon>Bacteria</taxon>
        <taxon>Pseudomonadati</taxon>
        <taxon>Pseudomonadota</taxon>
        <taxon>Alphaproteobacteria</taxon>
        <taxon>Hyphomicrobiales</taxon>
        <taxon>Rhizobiaceae</taxon>
        <taxon>Hoeflea</taxon>
    </lineage>
</organism>
<dbReference type="InterPro" id="IPR011033">
    <property type="entry name" value="PRC_barrel-like_sf"/>
</dbReference>
<feature type="domain" description="PRC-barrel" evidence="2">
    <location>
        <begin position="203"/>
        <end position="264"/>
    </location>
</feature>
<keyword evidence="4" id="KW-1185">Reference proteome</keyword>
<evidence type="ECO:0000313" key="4">
    <source>
        <dbReference type="Proteomes" id="UP000219465"/>
    </source>
</evidence>
<sequence>MFKTLLASTALATFVATSAMAASTTTTATTDTTATEAETVVATDTNAAMAQGDNLASNLIGSAVYGSAAEDADMIGDINDIVITPEGDVASIIVGVGGFLGIGEKDVAVDYKTIEWVDRDGERWLVANMTREQLEAAPAYDRSALYNEARSTDEEMNATGQMAAEDRTAENIAEGESAVETAEEKTTTIDRSAMTQVTTDDLTAENLIGRTVYSSTDESIGEVGDVLLTADNKVEGFILDVGGFLGMGEKQVAVSPENLDIRADANGDLTIFTPFTQEQLEAQKEYSEENWEAERDTMILVVPAG</sequence>
<feature type="signal peptide" evidence="1">
    <location>
        <begin position="1"/>
        <end position="21"/>
    </location>
</feature>